<dbReference type="EMBL" id="LR134476">
    <property type="protein sequence ID" value="VEI13316.1"/>
    <property type="molecule type" value="Genomic_DNA"/>
</dbReference>
<reference evidence="11 12" key="1">
    <citation type="submission" date="2018-12" db="EMBL/GenBank/DDBJ databases">
        <authorList>
            <consortium name="Pathogen Informatics"/>
        </authorList>
    </citation>
    <scope>NUCLEOTIDE SEQUENCE [LARGE SCALE GENOMIC DNA]</scope>
    <source>
        <strain evidence="11 12">NCTC13354</strain>
    </source>
</reference>
<dbReference type="InterPro" id="IPR027417">
    <property type="entry name" value="P-loop_NTPase"/>
</dbReference>
<evidence type="ECO:0000256" key="2">
    <source>
        <dbReference type="ARBA" id="ARBA00022692"/>
    </source>
</evidence>
<feature type="domain" description="ABC transporter" evidence="9">
    <location>
        <begin position="372"/>
        <end position="591"/>
    </location>
</feature>
<keyword evidence="3" id="KW-0547">Nucleotide-binding</keyword>
<dbReference type="PANTHER" id="PTHR24221">
    <property type="entry name" value="ATP-BINDING CASSETTE SUB-FAMILY B"/>
    <property type="match status" value="1"/>
</dbReference>
<comment type="subcellular location">
    <subcellularLocation>
        <location evidence="1">Cell membrane</location>
        <topology evidence="1">Multi-pass membrane protein</topology>
    </subcellularLocation>
</comment>
<feature type="transmembrane region" description="Helical" evidence="8">
    <location>
        <begin position="49"/>
        <end position="70"/>
    </location>
</feature>
<proteinExistence type="predicted"/>
<dbReference type="SMART" id="SM00382">
    <property type="entry name" value="AAA"/>
    <property type="match status" value="1"/>
</dbReference>
<feature type="transmembrane region" description="Helical" evidence="8">
    <location>
        <begin position="167"/>
        <end position="183"/>
    </location>
</feature>
<accession>A0A3S4UZ12</accession>
<dbReference type="InterPro" id="IPR003439">
    <property type="entry name" value="ABC_transporter-like_ATP-bd"/>
</dbReference>
<dbReference type="Proteomes" id="UP000269542">
    <property type="component" value="Chromosome"/>
</dbReference>
<dbReference type="PROSITE" id="PS00211">
    <property type="entry name" value="ABC_TRANSPORTER_1"/>
    <property type="match status" value="1"/>
</dbReference>
<dbReference type="InterPro" id="IPR039421">
    <property type="entry name" value="Type_1_exporter"/>
</dbReference>
<feature type="transmembrane region" description="Helical" evidence="8">
    <location>
        <begin position="304"/>
        <end position="328"/>
    </location>
</feature>
<keyword evidence="12" id="KW-1185">Reference proteome</keyword>
<evidence type="ECO:0000313" key="11">
    <source>
        <dbReference type="EMBL" id="VEI13316.1"/>
    </source>
</evidence>
<dbReference type="PROSITE" id="PS50893">
    <property type="entry name" value="ABC_TRANSPORTER_2"/>
    <property type="match status" value="1"/>
</dbReference>
<name>A0A3S4UZ12_9ACTO</name>
<dbReference type="Pfam" id="PF00664">
    <property type="entry name" value="ABC_membrane"/>
    <property type="match status" value="1"/>
</dbReference>
<feature type="transmembrane region" description="Helical" evidence="8">
    <location>
        <begin position="82"/>
        <end position="104"/>
    </location>
</feature>
<dbReference type="InterPro" id="IPR011527">
    <property type="entry name" value="ABC1_TM_dom"/>
</dbReference>
<dbReference type="InterPro" id="IPR003593">
    <property type="entry name" value="AAA+_ATPase"/>
</dbReference>
<dbReference type="Pfam" id="PF00005">
    <property type="entry name" value="ABC_tran"/>
    <property type="match status" value="1"/>
</dbReference>
<keyword evidence="4 11" id="KW-0067">ATP-binding</keyword>
<protein>
    <submittedName>
        <fullName evidence="11">Probable ABC transporter ATP-binding protein HI_0664</fullName>
    </submittedName>
</protein>
<dbReference type="AlphaFoldDB" id="A0A3S4UZ12"/>
<feature type="region of interest" description="Disordered" evidence="7">
    <location>
        <begin position="1"/>
        <end position="38"/>
    </location>
</feature>
<feature type="compositionally biased region" description="Polar residues" evidence="7">
    <location>
        <begin position="20"/>
        <end position="32"/>
    </location>
</feature>
<evidence type="ECO:0000256" key="7">
    <source>
        <dbReference type="SAM" id="MobiDB-lite"/>
    </source>
</evidence>
<evidence type="ECO:0000259" key="10">
    <source>
        <dbReference type="PROSITE" id="PS50929"/>
    </source>
</evidence>
<evidence type="ECO:0000256" key="5">
    <source>
        <dbReference type="ARBA" id="ARBA00022989"/>
    </source>
</evidence>
<organism evidence="11 12">
    <name type="scientific">Trueperella bialowiezensis</name>
    <dbReference type="NCBI Taxonomy" id="312285"/>
    <lineage>
        <taxon>Bacteria</taxon>
        <taxon>Bacillati</taxon>
        <taxon>Actinomycetota</taxon>
        <taxon>Actinomycetes</taxon>
        <taxon>Actinomycetales</taxon>
        <taxon>Actinomycetaceae</taxon>
        <taxon>Trueperella</taxon>
    </lineage>
</organism>
<evidence type="ECO:0000256" key="6">
    <source>
        <dbReference type="ARBA" id="ARBA00023136"/>
    </source>
</evidence>
<dbReference type="PROSITE" id="PS50929">
    <property type="entry name" value="ABC_TM1F"/>
    <property type="match status" value="1"/>
</dbReference>
<evidence type="ECO:0000256" key="8">
    <source>
        <dbReference type="SAM" id="Phobius"/>
    </source>
</evidence>
<dbReference type="GO" id="GO:0140359">
    <property type="term" value="F:ABC-type transporter activity"/>
    <property type="evidence" value="ECO:0007669"/>
    <property type="project" value="InterPro"/>
</dbReference>
<feature type="transmembrane region" description="Helical" evidence="8">
    <location>
        <begin position="189"/>
        <end position="209"/>
    </location>
</feature>
<evidence type="ECO:0000313" key="12">
    <source>
        <dbReference type="Proteomes" id="UP000269542"/>
    </source>
</evidence>
<dbReference type="PANTHER" id="PTHR24221:SF654">
    <property type="entry name" value="ATP-BINDING CASSETTE SUB-FAMILY B MEMBER 6"/>
    <property type="match status" value="1"/>
</dbReference>
<dbReference type="Gene3D" id="1.20.1560.10">
    <property type="entry name" value="ABC transporter type 1, transmembrane domain"/>
    <property type="match status" value="1"/>
</dbReference>
<evidence type="ECO:0000256" key="4">
    <source>
        <dbReference type="ARBA" id="ARBA00022840"/>
    </source>
</evidence>
<dbReference type="InterPro" id="IPR017871">
    <property type="entry name" value="ABC_transporter-like_CS"/>
</dbReference>
<gene>
    <name evidence="11" type="ORF">NCTC13354_01028</name>
</gene>
<dbReference type="InterPro" id="IPR036640">
    <property type="entry name" value="ABC1_TM_sf"/>
</dbReference>
<dbReference type="KEGG" id="tbw:NCTC13354_01028"/>
<dbReference type="SUPFAM" id="SSF52540">
    <property type="entry name" value="P-loop containing nucleoside triphosphate hydrolases"/>
    <property type="match status" value="1"/>
</dbReference>
<feature type="domain" description="ABC transmembrane type-1" evidence="10">
    <location>
        <begin position="47"/>
        <end position="331"/>
    </location>
</feature>
<dbReference type="GO" id="GO:0034040">
    <property type="term" value="F:ATPase-coupled lipid transmembrane transporter activity"/>
    <property type="evidence" value="ECO:0007669"/>
    <property type="project" value="TreeGrafter"/>
</dbReference>
<dbReference type="Gene3D" id="3.40.50.300">
    <property type="entry name" value="P-loop containing nucleotide triphosphate hydrolases"/>
    <property type="match status" value="1"/>
</dbReference>
<sequence length="593" mass="62757">MTTTQARQRNEHSRARGVARTSTAGNRGSQAHVQVGTAGGRATTRTVMLVRIGSAIATAVAVVMLGQAIGTYAANAGANVTSWLAGAVCAGLVAGALAGAELIIGTTGARREEKQLRRQILHTAFEATTLPKNAEEDSDSGALITMATQNAEKMTEYRQQYWGSTKAALLVPVLVVAYIAAAIDWRLGLGMAVAVPIIPVLVIGFLVVLRKVSKQSRQERARLTTQYMDALRNLTVIRLFGAGPRLEKKLAQQGERNRGAIMRLLAGNQRVIIVIDGALSLVMICWSVFLISQGVQRGTIDVTGAVTAMLLLVLLLEPLTQLAGFFYIGMGGIASEKIIGAYMGREQAKQAAAIRPKSAGDAGAGRGSTRAVELRDITYDYGRGEVLHGVSLSLDYGEKAAIIGRSGAGKSTLLSILRGSLPLQGGAAYVGGQDLGALSAPDIRSLSATVSQSTWLFSGTIADNLRIANEHATEAEMWEALAAAHVADDVRNMPLGLDTEVGERGAQLSGGQAQRVSLARALISGRKILFLDEPTSQIDLASEAAIIDAIGELGPEYALLIVTHRHSLLEIADTVYEMADGTIHRLHEERSGR</sequence>
<dbReference type="GO" id="GO:0005524">
    <property type="term" value="F:ATP binding"/>
    <property type="evidence" value="ECO:0007669"/>
    <property type="project" value="UniProtKB-KW"/>
</dbReference>
<dbReference type="GO" id="GO:0016887">
    <property type="term" value="F:ATP hydrolysis activity"/>
    <property type="evidence" value="ECO:0007669"/>
    <property type="project" value="InterPro"/>
</dbReference>
<keyword evidence="6 8" id="KW-0472">Membrane</keyword>
<keyword evidence="2 8" id="KW-0812">Transmembrane</keyword>
<evidence type="ECO:0000256" key="1">
    <source>
        <dbReference type="ARBA" id="ARBA00004651"/>
    </source>
</evidence>
<keyword evidence="5 8" id="KW-1133">Transmembrane helix</keyword>
<dbReference type="RefSeq" id="WP_164712376.1">
    <property type="nucleotide sequence ID" value="NZ_LR134476.1"/>
</dbReference>
<feature type="transmembrane region" description="Helical" evidence="8">
    <location>
        <begin position="271"/>
        <end position="292"/>
    </location>
</feature>
<evidence type="ECO:0000259" key="9">
    <source>
        <dbReference type="PROSITE" id="PS50893"/>
    </source>
</evidence>
<dbReference type="SUPFAM" id="SSF90123">
    <property type="entry name" value="ABC transporter transmembrane region"/>
    <property type="match status" value="1"/>
</dbReference>
<evidence type="ECO:0000256" key="3">
    <source>
        <dbReference type="ARBA" id="ARBA00022741"/>
    </source>
</evidence>
<dbReference type="GO" id="GO:0005886">
    <property type="term" value="C:plasma membrane"/>
    <property type="evidence" value="ECO:0007669"/>
    <property type="project" value="UniProtKB-SubCell"/>
</dbReference>